<dbReference type="InterPro" id="IPR001907">
    <property type="entry name" value="ClpP"/>
</dbReference>
<dbReference type="EMBL" id="PNBA02000003">
    <property type="protein sequence ID" value="KAG6430207.1"/>
    <property type="molecule type" value="Genomic_DNA"/>
</dbReference>
<dbReference type="GO" id="GO:0051117">
    <property type="term" value="F:ATPase binding"/>
    <property type="evidence" value="ECO:0007669"/>
    <property type="project" value="TreeGrafter"/>
</dbReference>
<evidence type="ECO:0000256" key="5">
    <source>
        <dbReference type="SAM" id="Phobius"/>
    </source>
</evidence>
<reference evidence="6" key="1">
    <citation type="submission" date="2018-01" db="EMBL/GenBank/DDBJ databases">
        <authorList>
            <person name="Mao J.F."/>
        </authorList>
    </citation>
    <scope>NUCLEOTIDE SEQUENCE</scope>
    <source>
        <strain evidence="6">Huo1</strain>
        <tissue evidence="6">Leaf</tissue>
    </source>
</reference>
<name>A0A8X8YGE0_SALSN</name>
<protein>
    <recommendedName>
        <fullName evidence="4">ATP-dependent Clp protease proteolytic subunit</fullName>
    </recommendedName>
</protein>
<dbReference type="GO" id="GO:0009532">
    <property type="term" value="C:plastid stroma"/>
    <property type="evidence" value="ECO:0007669"/>
    <property type="project" value="UniProtKB-ARBA"/>
</dbReference>
<dbReference type="InterPro" id="IPR029045">
    <property type="entry name" value="ClpP/crotonase-like_dom_sf"/>
</dbReference>
<dbReference type="GO" id="GO:0009368">
    <property type="term" value="C:endopeptidase Clp complex"/>
    <property type="evidence" value="ECO:0007669"/>
    <property type="project" value="TreeGrafter"/>
</dbReference>
<evidence type="ECO:0000256" key="4">
    <source>
        <dbReference type="RuleBase" id="RU003567"/>
    </source>
</evidence>
<comment type="subunit">
    <text evidence="3">Component of the chloroplastic Clp protease core complex which consist of at least 16 proteins: CLPP4 (3 copies), CLPP5 (3 copies), CLPR4 (2 copies), ClpP1 (1 copy), CLPP6 (1 copy), CLPR2 (1 copy), CLPT1 (1 copy), CLPT2 (1 copy) and 3 copies of CLPP3 and/or CLPR1 and/or CLPR3. The core complex is organized in two heptameric rings, one containing CLPP3,4,5,6 in a 1:2:3:1 ratio and the other CLPP1 and CLPR1,2,3,4 in a 3:1:1:1:1 ratio.</text>
</comment>
<dbReference type="Proteomes" id="UP000298416">
    <property type="component" value="Unassembled WGS sequence"/>
</dbReference>
<keyword evidence="5" id="KW-1133">Transmembrane helix</keyword>
<dbReference type="Gene3D" id="3.90.226.10">
    <property type="entry name" value="2-enoyl-CoA Hydratase, Chain A, domain 1"/>
    <property type="match status" value="1"/>
</dbReference>
<organism evidence="6">
    <name type="scientific">Salvia splendens</name>
    <name type="common">Scarlet sage</name>
    <dbReference type="NCBI Taxonomy" id="180675"/>
    <lineage>
        <taxon>Eukaryota</taxon>
        <taxon>Viridiplantae</taxon>
        <taxon>Streptophyta</taxon>
        <taxon>Embryophyta</taxon>
        <taxon>Tracheophyta</taxon>
        <taxon>Spermatophyta</taxon>
        <taxon>Magnoliopsida</taxon>
        <taxon>eudicotyledons</taxon>
        <taxon>Gunneridae</taxon>
        <taxon>Pentapetalae</taxon>
        <taxon>asterids</taxon>
        <taxon>lamiids</taxon>
        <taxon>Lamiales</taxon>
        <taxon>Lamiaceae</taxon>
        <taxon>Nepetoideae</taxon>
        <taxon>Mentheae</taxon>
        <taxon>Salviinae</taxon>
        <taxon>Salvia</taxon>
        <taxon>Salvia subgen. Calosphace</taxon>
        <taxon>core Calosphace</taxon>
    </lineage>
</organism>
<feature type="transmembrane region" description="Helical" evidence="5">
    <location>
        <begin position="25"/>
        <end position="47"/>
    </location>
</feature>
<evidence type="ECO:0000313" key="6">
    <source>
        <dbReference type="EMBL" id="KAG6430207.1"/>
    </source>
</evidence>
<evidence type="ECO:0000256" key="3">
    <source>
        <dbReference type="ARBA" id="ARBA00062827"/>
    </source>
</evidence>
<dbReference type="SUPFAM" id="SSF52096">
    <property type="entry name" value="ClpP/crotonase"/>
    <property type="match status" value="1"/>
</dbReference>
<gene>
    <name evidence="6" type="ORF">SASPL_108269</name>
</gene>
<dbReference type="PRINTS" id="PR00127">
    <property type="entry name" value="CLPPROTEASEP"/>
</dbReference>
<keyword evidence="5" id="KW-0812">Transmembrane</keyword>
<dbReference type="GO" id="GO:0006515">
    <property type="term" value="P:protein quality control for misfolded or incompletely synthesized proteins"/>
    <property type="evidence" value="ECO:0007669"/>
    <property type="project" value="TreeGrafter"/>
</dbReference>
<dbReference type="InterPro" id="IPR008802">
    <property type="entry name" value="REF"/>
</dbReference>
<keyword evidence="5" id="KW-0472">Membrane</keyword>
<proteinExistence type="inferred from homology"/>
<comment type="similarity">
    <text evidence="1 4">Belongs to the peptidase S14 family.</text>
</comment>
<keyword evidence="7" id="KW-1185">Reference proteome</keyword>
<dbReference type="FunFam" id="3.90.226.10:FF:000020">
    <property type="entry name" value="ATP-dependent Clp protease proteolytic subunit"/>
    <property type="match status" value="1"/>
</dbReference>
<evidence type="ECO:0000256" key="1">
    <source>
        <dbReference type="ARBA" id="ARBA00007039"/>
    </source>
</evidence>
<dbReference type="Pfam" id="PF00574">
    <property type="entry name" value="CLP_protease"/>
    <property type="match status" value="1"/>
</dbReference>
<evidence type="ECO:0000256" key="2">
    <source>
        <dbReference type="ARBA" id="ARBA00009737"/>
    </source>
</evidence>
<dbReference type="PANTHER" id="PTHR10381">
    <property type="entry name" value="ATP-DEPENDENT CLP PROTEASE PROTEOLYTIC SUBUNIT"/>
    <property type="match status" value="1"/>
</dbReference>
<dbReference type="AlphaFoldDB" id="A0A8X8YGE0"/>
<dbReference type="PANTHER" id="PTHR10381:SF6">
    <property type="entry name" value="ATP-DEPENDENT CLP PROTEASE PROTEOLYTIC SUBUNIT-RELATED PROTEIN 3, CHLOROPLASTIC"/>
    <property type="match status" value="1"/>
</dbReference>
<sequence>MAKTDCSLQQPKSARGDDNRSRLKYLDFVVVATIHLMMLIATIYGFAKERSGRLKPTICVVENSVRALIAPLYAKTHHLPIQLLTFADRKVDESVHRMKKYVPSSLKRASFKAFNQARRAPVAARCVMADVQKTGMVETASGHAKSVYFKYEPVANDFYTKYEPVTEEYALYVWHLLNQYALFQRAALAAGPLAGYCSEMYNQKVEVAAKNGYKVAAHLPIIPVEKIAEALRTENMKPVVIDGGRGGEEIKAKGDQIYHGINLLRLFAPKLKGKEVTMANCLRMPMASPLCCSSKRRGIGVTNCAKIPMAPLNPKDPFLSRLASLPDTLLNRPKNSDTPPILDVFDSPTLMATPAQVERSVSYNEHRPRRPPPDLPSLLLHGRIVYIGMPLVPAVTELIVAELMYLQWMDPKEPIYLYINSTGTTRDDGETVGMDTEGFAIYDAMMQLKNGIHTVAVGAAIGHACLLLSAGSKGKRFMMPHAKAMIQQPRVPSSGLMPASDVLIRAKEASFELVAASTTSDWKDILVKLLAKHTGNSEETVANVMKRPFYMDSTRAKEFGVIDKILWHGQEKIMADAAPPEEWDKNAGIKVLDAM</sequence>
<accession>A0A8X8YGE0</accession>
<comment type="similarity">
    <text evidence="2">Belongs to the REF/SRPP family.</text>
</comment>
<dbReference type="GO" id="GO:0004252">
    <property type="term" value="F:serine-type endopeptidase activity"/>
    <property type="evidence" value="ECO:0007669"/>
    <property type="project" value="InterPro"/>
</dbReference>
<comment type="caution">
    <text evidence="6">The sequence shown here is derived from an EMBL/GenBank/DDBJ whole genome shotgun (WGS) entry which is preliminary data.</text>
</comment>
<reference evidence="6" key="2">
    <citation type="submission" date="2020-08" db="EMBL/GenBank/DDBJ databases">
        <title>Plant Genome Project.</title>
        <authorList>
            <person name="Zhang R.-G."/>
        </authorList>
    </citation>
    <scope>NUCLEOTIDE SEQUENCE</scope>
    <source>
        <strain evidence="6">Huo1</strain>
        <tissue evidence="6">Leaf</tissue>
    </source>
</reference>
<dbReference type="GO" id="GO:0004176">
    <property type="term" value="F:ATP-dependent peptidase activity"/>
    <property type="evidence" value="ECO:0007669"/>
    <property type="project" value="InterPro"/>
</dbReference>
<dbReference type="CDD" id="cd07017">
    <property type="entry name" value="S14_ClpP_2"/>
    <property type="match status" value="1"/>
</dbReference>
<dbReference type="InterPro" id="IPR023562">
    <property type="entry name" value="ClpP/TepA"/>
</dbReference>
<evidence type="ECO:0000313" key="7">
    <source>
        <dbReference type="Proteomes" id="UP000298416"/>
    </source>
</evidence>
<dbReference type="Pfam" id="PF05755">
    <property type="entry name" value="REF"/>
    <property type="match status" value="1"/>
</dbReference>